<dbReference type="CDD" id="cd00106">
    <property type="entry name" value="KISc"/>
    <property type="match status" value="1"/>
</dbReference>
<dbReference type="SUPFAM" id="SSF52540">
    <property type="entry name" value="P-loop containing nucleoside triphosphate hydrolases"/>
    <property type="match status" value="1"/>
</dbReference>
<dbReference type="PANTHER" id="PTHR47969:SF29">
    <property type="entry name" value="KINESIN-LIKE PROTEIN"/>
    <property type="match status" value="1"/>
</dbReference>
<dbReference type="PANTHER" id="PTHR47969">
    <property type="entry name" value="CHROMOSOME-ASSOCIATED KINESIN KIF4A-RELATED"/>
    <property type="match status" value="1"/>
</dbReference>
<dbReference type="GO" id="GO:0007018">
    <property type="term" value="P:microtubule-based movement"/>
    <property type="evidence" value="ECO:0007669"/>
    <property type="project" value="InterPro"/>
</dbReference>
<dbReference type="GO" id="GO:0005524">
    <property type="term" value="F:ATP binding"/>
    <property type="evidence" value="ECO:0007669"/>
    <property type="project" value="UniProtKB-UniRule"/>
</dbReference>
<dbReference type="GO" id="GO:0051231">
    <property type="term" value="P:spindle elongation"/>
    <property type="evidence" value="ECO:0007669"/>
    <property type="project" value="TreeGrafter"/>
</dbReference>
<sequence length="625" mass="68065">MAASTSTSDSKQIKVLVRCRPALDHERDHSTESIQVEADSGVIRLSTKHGNTKEFCFDTVFDGGTTQDAVYEKGEFTKTVEAVLRGFNSTVFAYGQTGTGKTFTMEGKAGVQGDGGSGVIPRIIREVYASARAKHGDDVKFSCSFVQIYMEQSYDLLQADMGRLRSARNARPASGRNPKLSSRLKLRWCKEREFYLEGMSVFDCETPEDMLLRFSRGVGNRKIASHRLNMQSSRSHSIFMVNVDAPSADGMAGDRTRSSLMLVDLAGSERVGHTGSGTKKELMRESVFINQSLFALRKVITSLASRRRQAHVPFRDSALTSLLKNSLGGNAFTTMVACLTPSDAFFEENLSTLEYASRASSIVNNMTVKEDPKTKLIRELKQRVRNLEAEVARYRSGAQPAAAMAGPGPVIQAPSPAPAAPVSAMAAPRTAPGATDYEELAVETQNVNEALMVENADLREQLRFIQAIVTMEEEDGDVMAAGSAKKDTHTVETAILMELFELRRENEQMREQMQRMEFGGATSRSKAGLGGARPRSRAGKGARPAKKKGMLTVDELRNMFTTGGSSNNVLRSSSVDLGQSLRVTTTGNILDEGEGGGVDEGLDPVEQLGELLAERNALLEGRGPR</sequence>
<proteinExistence type="inferred from homology"/>
<feature type="region of interest" description="Disordered" evidence="6">
    <location>
        <begin position="517"/>
        <end position="546"/>
    </location>
</feature>
<dbReference type="GO" id="GO:0007052">
    <property type="term" value="P:mitotic spindle organization"/>
    <property type="evidence" value="ECO:0007669"/>
    <property type="project" value="TreeGrafter"/>
</dbReference>
<keyword evidence="3 4" id="KW-0505">Motor protein</keyword>
<dbReference type="PROSITE" id="PS50067">
    <property type="entry name" value="KINESIN_MOTOR_2"/>
    <property type="match status" value="1"/>
</dbReference>
<gene>
    <name evidence="8" type="ORF">HKI87_02g11020</name>
</gene>
<dbReference type="AlphaFoldDB" id="A0AAX4P0K3"/>
<dbReference type="Gene3D" id="3.40.850.10">
    <property type="entry name" value="Kinesin motor domain"/>
    <property type="match status" value="1"/>
</dbReference>
<evidence type="ECO:0000313" key="8">
    <source>
        <dbReference type="EMBL" id="WZN59576.1"/>
    </source>
</evidence>
<reference evidence="8 9" key="1">
    <citation type="submission" date="2024-03" db="EMBL/GenBank/DDBJ databases">
        <title>Complete genome sequence of the green alga Chloropicon roscoffensis RCC1871.</title>
        <authorList>
            <person name="Lemieux C."/>
            <person name="Pombert J.-F."/>
            <person name="Otis C."/>
            <person name="Turmel M."/>
        </authorList>
    </citation>
    <scope>NUCLEOTIDE SEQUENCE [LARGE SCALE GENOMIC DNA]</scope>
    <source>
        <strain evidence="8 9">RCC1871</strain>
    </source>
</reference>
<feature type="domain" description="Kinesin motor" evidence="7">
    <location>
        <begin position="12"/>
        <end position="362"/>
    </location>
</feature>
<evidence type="ECO:0000313" key="9">
    <source>
        <dbReference type="Proteomes" id="UP001472866"/>
    </source>
</evidence>
<dbReference type="InterPro" id="IPR001752">
    <property type="entry name" value="Kinesin_motor_dom"/>
</dbReference>
<dbReference type="GO" id="GO:0003777">
    <property type="term" value="F:microtubule motor activity"/>
    <property type="evidence" value="ECO:0007669"/>
    <property type="project" value="InterPro"/>
</dbReference>
<dbReference type="InterPro" id="IPR019821">
    <property type="entry name" value="Kinesin_motor_CS"/>
</dbReference>
<keyword evidence="2 4" id="KW-0067">ATP-binding</keyword>
<dbReference type="PROSITE" id="PS00411">
    <property type="entry name" value="KINESIN_MOTOR_1"/>
    <property type="match status" value="1"/>
</dbReference>
<evidence type="ECO:0000256" key="1">
    <source>
        <dbReference type="ARBA" id="ARBA00022741"/>
    </source>
</evidence>
<keyword evidence="5" id="KW-0493">Microtubule</keyword>
<evidence type="ECO:0000256" key="5">
    <source>
        <dbReference type="RuleBase" id="RU000394"/>
    </source>
</evidence>
<dbReference type="GO" id="GO:0005874">
    <property type="term" value="C:microtubule"/>
    <property type="evidence" value="ECO:0007669"/>
    <property type="project" value="UniProtKB-KW"/>
</dbReference>
<dbReference type="Pfam" id="PF00225">
    <property type="entry name" value="Kinesin"/>
    <property type="match status" value="1"/>
</dbReference>
<comment type="similarity">
    <text evidence="4 5">Belongs to the TRAFAC class myosin-kinesin ATPase superfamily. Kinesin family.</text>
</comment>
<accession>A0AAX4P0K3</accession>
<keyword evidence="1 4" id="KW-0547">Nucleotide-binding</keyword>
<dbReference type="InterPro" id="IPR027640">
    <property type="entry name" value="Kinesin-like_fam"/>
</dbReference>
<evidence type="ECO:0000259" key="7">
    <source>
        <dbReference type="PROSITE" id="PS50067"/>
    </source>
</evidence>
<dbReference type="PRINTS" id="PR00380">
    <property type="entry name" value="KINESINHEAVY"/>
</dbReference>
<dbReference type="SMART" id="SM00129">
    <property type="entry name" value="KISc"/>
    <property type="match status" value="1"/>
</dbReference>
<dbReference type="Proteomes" id="UP001472866">
    <property type="component" value="Chromosome 02"/>
</dbReference>
<evidence type="ECO:0000256" key="4">
    <source>
        <dbReference type="PROSITE-ProRule" id="PRU00283"/>
    </source>
</evidence>
<evidence type="ECO:0000256" key="3">
    <source>
        <dbReference type="ARBA" id="ARBA00023175"/>
    </source>
</evidence>
<dbReference type="GO" id="GO:0008017">
    <property type="term" value="F:microtubule binding"/>
    <property type="evidence" value="ECO:0007669"/>
    <property type="project" value="InterPro"/>
</dbReference>
<dbReference type="InterPro" id="IPR027417">
    <property type="entry name" value="P-loop_NTPase"/>
</dbReference>
<organism evidence="8 9">
    <name type="scientific">Chloropicon roscoffensis</name>
    <dbReference type="NCBI Taxonomy" id="1461544"/>
    <lineage>
        <taxon>Eukaryota</taxon>
        <taxon>Viridiplantae</taxon>
        <taxon>Chlorophyta</taxon>
        <taxon>Chloropicophyceae</taxon>
        <taxon>Chloropicales</taxon>
        <taxon>Chloropicaceae</taxon>
        <taxon>Chloropicon</taxon>
    </lineage>
</organism>
<feature type="compositionally biased region" description="Basic residues" evidence="6">
    <location>
        <begin position="534"/>
        <end position="546"/>
    </location>
</feature>
<evidence type="ECO:0000256" key="2">
    <source>
        <dbReference type="ARBA" id="ARBA00022840"/>
    </source>
</evidence>
<name>A0AAX4P0K3_9CHLO</name>
<dbReference type="EMBL" id="CP151502">
    <property type="protein sequence ID" value="WZN59576.1"/>
    <property type="molecule type" value="Genomic_DNA"/>
</dbReference>
<protein>
    <recommendedName>
        <fullName evidence="5">Kinesin-like protein</fullName>
    </recommendedName>
</protein>
<keyword evidence="9" id="KW-1185">Reference proteome</keyword>
<dbReference type="InterPro" id="IPR036961">
    <property type="entry name" value="Kinesin_motor_dom_sf"/>
</dbReference>
<dbReference type="GO" id="GO:0005875">
    <property type="term" value="C:microtubule associated complex"/>
    <property type="evidence" value="ECO:0007669"/>
    <property type="project" value="TreeGrafter"/>
</dbReference>
<evidence type="ECO:0000256" key="6">
    <source>
        <dbReference type="SAM" id="MobiDB-lite"/>
    </source>
</evidence>
<feature type="binding site" evidence="4">
    <location>
        <begin position="95"/>
        <end position="102"/>
    </location>
    <ligand>
        <name>ATP</name>
        <dbReference type="ChEBI" id="CHEBI:30616"/>
    </ligand>
</feature>